<evidence type="ECO:0008006" key="4">
    <source>
        <dbReference type="Google" id="ProtNLM"/>
    </source>
</evidence>
<name>A0ABR0XIU9_REHGL</name>
<feature type="chain" id="PRO_5045986868" description="Anthocyanidin 3-O-glucosyltransferase" evidence="1">
    <location>
        <begin position="19"/>
        <end position="293"/>
    </location>
</feature>
<keyword evidence="1" id="KW-0732">Signal</keyword>
<keyword evidence="3" id="KW-1185">Reference proteome</keyword>
<dbReference type="PANTHER" id="PTHR48049:SF65">
    <property type="entry name" value="ANTHOCYANIDIN 3-O-GLUCOSYLTRANSFERASE"/>
    <property type="match status" value="1"/>
</dbReference>
<gene>
    <name evidence="2" type="ORF">DH2020_006436</name>
</gene>
<organism evidence="2 3">
    <name type="scientific">Rehmannia glutinosa</name>
    <name type="common">Chinese foxglove</name>
    <dbReference type="NCBI Taxonomy" id="99300"/>
    <lineage>
        <taxon>Eukaryota</taxon>
        <taxon>Viridiplantae</taxon>
        <taxon>Streptophyta</taxon>
        <taxon>Embryophyta</taxon>
        <taxon>Tracheophyta</taxon>
        <taxon>Spermatophyta</taxon>
        <taxon>Magnoliopsida</taxon>
        <taxon>eudicotyledons</taxon>
        <taxon>Gunneridae</taxon>
        <taxon>Pentapetalae</taxon>
        <taxon>asterids</taxon>
        <taxon>lamiids</taxon>
        <taxon>Lamiales</taxon>
        <taxon>Orobanchaceae</taxon>
        <taxon>Rehmannieae</taxon>
        <taxon>Rehmannia</taxon>
    </lineage>
</organism>
<dbReference type="InterPro" id="IPR050481">
    <property type="entry name" value="UDP-glycosyltransf_plant"/>
</dbReference>
<dbReference type="Proteomes" id="UP001318860">
    <property type="component" value="Unassembled WGS sequence"/>
</dbReference>
<reference evidence="2 3" key="1">
    <citation type="journal article" date="2021" name="Comput. Struct. Biotechnol. J.">
        <title>De novo genome assembly of the potent medicinal plant Rehmannia glutinosa using nanopore technology.</title>
        <authorList>
            <person name="Ma L."/>
            <person name="Dong C."/>
            <person name="Song C."/>
            <person name="Wang X."/>
            <person name="Zheng X."/>
            <person name="Niu Y."/>
            <person name="Chen S."/>
            <person name="Feng W."/>
        </authorList>
    </citation>
    <scope>NUCLEOTIDE SEQUENCE [LARGE SCALE GENOMIC DNA]</scope>
    <source>
        <strain evidence="2">DH-2019</strain>
    </source>
</reference>
<dbReference type="SUPFAM" id="SSF53756">
    <property type="entry name" value="UDP-Glycosyltransferase/glycogen phosphorylase"/>
    <property type="match status" value="1"/>
</dbReference>
<sequence length="293" mass="32538">MAFHSHIGVLAFPFGTHAVPLLTLVRRLAASALGFQFSFFNSATSNGTIFNERVLEPCENIRVYDVWDGTPEGRVFSGSHFEAVGLFLKASPGNFEKVIEEAEREIGLKICCLISDAFLWFACDLAEKRGVPWVPFWTAASCSLSAHIYTDEILKALGSKEIDPIITKDLKSKFHHFLNIGPSILSSPTRQPRRQNRVPVVAGKPKQAKSVVYISFGTVITPPENELVALAEALKPVRPFFGDQKLNSRMVEDSWKIGVKVKDGIFTKSETIDALNCVMWSEAGNVMRKMFIS</sequence>
<protein>
    <recommendedName>
        <fullName evidence="4">Anthocyanidin 3-O-glucosyltransferase</fullName>
    </recommendedName>
</protein>
<evidence type="ECO:0000313" key="3">
    <source>
        <dbReference type="Proteomes" id="UP001318860"/>
    </source>
</evidence>
<dbReference type="PANTHER" id="PTHR48049">
    <property type="entry name" value="GLYCOSYLTRANSFERASE"/>
    <property type="match status" value="1"/>
</dbReference>
<accession>A0ABR0XIU9</accession>
<feature type="signal peptide" evidence="1">
    <location>
        <begin position="1"/>
        <end position="18"/>
    </location>
</feature>
<evidence type="ECO:0000256" key="1">
    <source>
        <dbReference type="SAM" id="SignalP"/>
    </source>
</evidence>
<evidence type="ECO:0000313" key="2">
    <source>
        <dbReference type="EMBL" id="KAK6159122.1"/>
    </source>
</evidence>
<dbReference type="Gene3D" id="3.40.50.2000">
    <property type="entry name" value="Glycogen Phosphorylase B"/>
    <property type="match status" value="4"/>
</dbReference>
<comment type="caution">
    <text evidence="2">The sequence shown here is derived from an EMBL/GenBank/DDBJ whole genome shotgun (WGS) entry which is preliminary data.</text>
</comment>
<proteinExistence type="predicted"/>
<dbReference type="EMBL" id="JABTTQ020000004">
    <property type="protein sequence ID" value="KAK6159122.1"/>
    <property type="molecule type" value="Genomic_DNA"/>
</dbReference>